<proteinExistence type="predicted"/>
<keyword evidence="5" id="KW-0584">Phenylalanine biosynthesis</keyword>
<dbReference type="OrthoDB" id="9802281at2"/>
<evidence type="ECO:0000256" key="6">
    <source>
        <dbReference type="ARBA" id="ARBA00023239"/>
    </source>
</evidence>
<feature type="domain" description="Prephenate dehydratase" evidence="9">
    <location>
        <begin position="4"/>
        <end position="183"/>
    </location>
</feature>
<keyword evidence="6" id="KW-0456">Lyase</keyword>
<dbReference type="PANTHER" id="PTHR21022">
    <property type="entry name" value="PREPHENATE DEHYDRATASE P PROTEIN"/>
    <property type="match status" value="1"/>
</dbReference>
<evidence type="ECO:0000256" key="3">
    <source>
        <dbReference type="ARBA" id="ARBA00022605"/>
    </source>
</evidence>
<dbReference type="SUPFAM" id="SSF53850">
    <property type="entry name" value="Periplasmic binding protein-like II"/>
    <property type="match status" value="1"/>
</dbReference>
<dbReference type="PIRSF" id="PIRSF001500">
    <property type="entry name" value="Chor_mut_pdt_Ppr"/>
    <property type="match status" value="1"/>
</dbReference>
<dbReference type="GO" id="GO:0004664">
    <property type="term" value="F:prephenate dehydratase activity"/>
    <property type="evidence" value="ECO:0007669"/>
    <property type="project" value="UniProtKB-EC"/>
</dbReference>
<dbReference type="PANTHER" id="PTHR21022:SF19">
    <property type="entry name" value="PREPHENATE DEHYDRATASE-RELATED"/>
    <property type="match status" value="1"/>
</dbReference>
<comment type="pathway">
    <text evidence="1">Amino-acid biosynthesis; L-phenylalanine biosynthesis; phenylpyruvate from prephenate: step 1/1.</text>
</comment>
<evidence type="ECO:0000259" key="10">
    <source>
        <dbReference type="PROSITE" id="PS51671"/>
    </source>
</evidence>
<evidence type="ECO:0000259" key="9">
    <source>
        <dbReference type="PROSITE" id="PS51171"/>
    </source>
</evidence>
<organism evidence="11 12">
    <name type="scientific">Patiriisocius marinus</name>
    <dbReference type="NCBI Taxonomy" id="1397112"/>
    <lineage>
        <taxon>Bacteria</taxon>
        <taxon>Pseudomonadati</taxon>
        <taxon>Bacteroidota</taxon>
        <taxon>Flavobacteriia</taxon>
        <taxon>Flavobacteriales</taxon>
        <taxon>Flavobacteriaceae</taxon>
        <taxon>Patiriisocius</taxon>
    </lineage>
</organism>
<dbReference type="Pfam" id="PF00800">
    <property type="entry name" value="PDT"/>
    <property type="match status" value="1"/>
</dbReference>
<evidence type="ECO:0000313" key="12">
    <source>
        <dbReference type="Proteomes" id="UP000326509"/>
    </source>
</evidence>
<dbReference type="AlphaFoldDB" id="A0A5J4J019"/>
<dbReference type="Gene3D" id="3.30.70.260">
    <property type="match status" value="1"/>
</dbReference>
<comment type="catalytic activity">
    <reaction evidence="7">
        <text>prephenate + H(+) = 3-phenylpyruvate + CO2 + H2O</text>
        <dbReference type="Rhea" id="RHEA:21648"/>
        <dbReference type="ChEBI" id="CHEBI:15377"/>
        <dbReference type="ChEBI" id="CHEBI:15378"/>
        <dbReference type="ChEBI" id="CHEBI:16526"/>
        <dbReference type="ChEBI" id="CHEBI:18005"/>
        <dbReference type="ChEBI" id="CHEBI:29934"/>
        <dbReference type="EC" id="4.2.1.51"/>
    </reaction>
</comment>
<dbReference type="InterPro" id="IPR002912">
    <property type="entry name" value="ACT_dom"/>
</dbReference>
<evidence type="ECO:0000256" key="4">
    <source>
        <dbReference type="ARBA" id="ARBA00023141"/>
    </source>
</evidence>
<protein>
    <recommendedName>
        <fullName evidence="2">prephenate dehydratase</fullName>
        <ecNumber evidence="2">4.2.1.51</ecNumber>
    </recommendedName>
</protein>
<gene>
    <name evidence="11" type="primary">pheA</name>
    <name evidence="11" type="ORF">ULMA_27620</name>
</gene>
<dbReference type="PROSITE" id="PS51171">
    <property type="entry name" value="PREPHENATE_DEHYDR_3"/>
    <property type="match status" value="1"/>
</dbReference>
<dbReference type="Gene3D" id="3.40.190.10">
    <property type="entry name" value="Periplasmic binding protein-like II"/>
    <property type="match status" value="2"/>
</dbReference>
<keyword evidence="3" id="KW-0028">Amino-acid biosynthesis</keyword>
<dbReference type="UniPathway" id="UPA00121">
    <property type="reaction ID" value="UER00345"/>
</dbReference>
<sequence length="293" mass="33006">MSLKIAIQGIESSFHDLAVQQFFPEMDITLVPCSSFKQVTSALEQKKVDMGVIAIENTIAGSILPNYQLIDDGDFKILGETFLTINMYMMALNGQTIHDIDEVHSHPVALQQCSDYLQKLQPHCKIIEGKDTASVAKKIKEQGLKNVAAIAGKQVAEKFGLTILDRKIQTIKENKTRFVILGNNPINSEGINKASVKFELDHEIGSLSNVLQLLSTFGINLTKIQSFPIEGKPWQYAFFIDVLFKDYELFQEVVLLLEKAVLKLKIMGVYQQNLTNNPYKVTKENELMYEMSK</sequence>
<dbReference type="RefSeq" id="WP_151675086.1">
    <property type="nucleotide sequence ID" value="NZ_BKCG01000009.1"/>
</dbReference>
<feature type="domain" description="ACT" evidence="10">
    <location>
        <begin position="195"/>
        <end position="271"/>
    </location>
</feature>
<reference evidence="11 12" key="1">
    <citation type="submission" date="2019-08" db="EMBL/GenBank/DDBJ databases">
        <title>Draft genome sequence of Ulvibacter marinus type strain NBRC 109484.</title>
        <authorList>
            <person name="Kawano K."/>
            <person name="Ushijima N."/>
            <person name="Kihara M."/>
            <person name="Itoh H."/>
        </authorList>
    </citation>
    <scope>NUCLEOTIDE SEQUENCE [LARGE SCALE GENOMIC DNA]</scope>
    <source>
        <strain evidence="11 12">NBRC 109484</strain>
    </source>
</reference>
<dbReference type="CDD" id="cd04905">
    <property type="entry name" value="ACT_CM-PDT"/>
    <property type="match status" value="1"/>
</dbReference>
<dbReference type="InterPro" id="IPR045865">
    <property type="entry name" value="ACT-like_dom_sf"/>
</dbReference>
<name>A0A5J4J019_9FLAO</name>
<dbReference type="SUPFAM" id="SSF55021">
    <property type="entry name" value="ACT-like"/>
    <property type="match status" value="1"/>
</dbReference>
<dbReference type="InterPro" id="IPR001086">
    <property type="entry name" value="Preph_deHydtase"/>
</dbReference>
<dbReference type="GO" id="GO:0009094">
    <property type="term" value="P:L-phenylalanine biosynthetic process"/>
    <property type="evidence" value="ECO:0007669"/>
    <property type="project" value="UniProtKB-UniPathway"/>
</dbReference>
<dbReference type="InterPro" id="IPR008242">
    <property type="entry name" value="Chor_mutase/pphenate_deHydtase"/>
</dbReference>
<evidence type="ECO:0000313" key="11">
    <source>
        <dbReference type="EMBL" id="GER60654.1"/>
    </source>
</evidence>
<dbReference type="Proteomes" id="UP000326509">
    <property type="component" value="Unassembled WGS sequence"/>
</dbReference>
<dbReference type="EMBL" id="BKCG01000009">
    <property type="protein sequence ID" value="GER60654.1"/>
    <property type="molecule type" value="Genomic_DNA"/>
</dbReference>
<keyword evidence="4" id="KW-0057">Aromatic amino acid biosynthesis</keyword>
<dbReference type="PROSITE" id="PS51671">
    <property type="entry name" value="ACT"/>
    <property type="match status" value="1"/>
</dbReference>
<evidence type="ECO:0000256" key="5">
    <source>
        <dbReference type="ARBA" id="ARBA00023222"/>
    </source>
</evidence>
<evidence type="ECO:0000256" key="7">
    <source>
        <dbReference type="ARBA" id="ARBA00047848"/>
    </source>
</evidence>
<evidence type="ECO:0000256" key="2">
    <source>
        <dbReference type="ARBA" id="ARBA00013147"/>
    </source>
</evidence>
<comment type="caution">
    <text evidence="11">The sequence shown here is derived from an EMBL/GenBank/DDBJ whole genome shotgun (WGS) entry which is preliminary data.</text>
</comment>
<dbReference type="CDD" id="cd13631">
    <property type="entry name" value="PBP2_Ct-PDT_like"/>
    <property type="match status" value="1"/>
</dbReference>
<dbReference type="GO" id="GO:0005737">
    <property type="term" value="C:cytoplasm"/>
    <property type="evidence" value="ECO:0007669"/>
    <property type="project" value="TreeGrafter"/>
</dbReference>
<evidence type="ECO:0000256" key="1">
    <source>
        <dbReference type="ARBA" id="ARBA00004741"/>
    </source>
</evidence>
<dbReference type="EC" id="4.2.1.51" evidence="2"/>
<feature type="site" description="Essential for prephenate dehydratase activity" evidence="8">
    <location>
        <position position="176"/>
    </location>
</feature>
<accession>A0A5J4J019</accession>
<evidence type="ECO:0000256" key="8">
    <source>
        <dbReference type="PIRSR" id="PIRSR001500-2"/>
    </source>
</evidence>
<keyword evidence="12" id="KW-1185">Reference proteome</keyword>